<keyword evidence="2" id="KW-0012">Acyltransferase</keyword>
<dbReference type="PANTHER" id="PTHR43877:SF2">
    <property type="entry name" value="AMINOALKYLPHOSPHONATE N-ACETYLTRANSFERASE-RELATED"/>
    <property type="match status" value="1"/>
</dbReference>
<dbReference type="AlphaFoldDB" id="A0A543KLZ9"/>
<protein>
    <submittedName>
        <fullName evidence="4">Acetyltransferase (GNAT) family protein</fullName>
    </submittedName>
</protein>
<dbReference type="InterPro" id="IPR016181">
    <property type="entry name" value="Acyl_CoA_acyltransferase"/>
</dbReference>
<dbReference type="Proteomes" id="UP000315133">
    <property type="component" value="Unassembled WGS sequence"/>
</dbReference>
<dbReference type="Gene3D" id="3.40.630.30">
    <property type="match status" value="1"/>
</dbReference>
<feature type="domain" description="N-acetyltransferase" evidence="3">
    <location>
        <begin position="1"/>
        <end position="144"/>
    </location>
</feature>
<comment type="caution">
    <text evidence="4">The sequence shown here is derived from an EMBL/GenBank/DDBJ whole genome shotgun (WGS) entry which is preliminary data.</text>
</comment>
<evidence type="ECO:0000256" key="2">
    <source>
        <dbReference type="ARBA" id="ARBA00023315"/>
    </source>
</evidence>
<evidence type="ECO:0000313" key="4">
    <source>
        <dbReference type="EMBL" id="TQM96098.1"/>
    </source>
</evidence>
<keyword evidence="5" id="KW-1185">Reference proteome</keyword>
<accession>A0A543KLZ9</accession>
<sequence>MDISRLPSELEQAAVRLWHDCGLTRPWNDPAADLARALDGPSSTVLAAVDDGRLVGTVMAGHDGHRGWVYYLAVDPGSRGAGLGRALMEAAESWLREQGAPKVQLMVRADNTAVVDFYERLGYVDQKVALLGRFLDEELQAMRERASHD</sequence>
<dbReference type="PANTHER" id="PTHR43877">
    <property type="entry name" value="AMINOALKYLPHOSPHONATE N-ACETYLTRANSFERASE-RELATED-RELATED"/>
    <property type="match status" value="1"/>
</dbReference>
<evidence type="ECO:0000259" key="3">
    <source>
        <dbReference type="PROSITE" id="PS51186"/>
    </source>
</evidence>
<dbReference type="InterPro" id="IPR050832">
    <property type="entry name" value="Bact_Acetyltransf"/>
</dbReference>
<reference evidence="4 5" key="1">
    <citation type="submission" date="2019-06" db="EMBL/GenBank/DDBJ databases">
        <title>Sequencing the genomes of 1000 actinobacteria strains.</title>
        <authorList>
            <person name="Klenk H.-P."/>
        </authorList>
    </citation>
    <scope>NUCLEOTIDE SEQUENCE [LARGE SCALE GENOMIC DNA]</scope>
    <source>
        <strain evidence="4 5">DSM 12362</strain>
    </source>
</reference>
<gene>
    <name evidence="4" type="ORF">FB476_0958</name>
</gene>
<dbReference type="PROSITE" id="PS51186">
    <property type="entry name" value="GNAT"/>
    <property type="match status" value="1"/>
</dbReference>
<dbReference type="EMBL" id="VFPU01000001">
    <property type="protein sequence ID" value="TQM96098.1"/>
    <property type="molecule type" value="Genomic_DNA"/>
</dbReference>
<dbReference type="Pfam" id="PF00583">
    <property type="entry name" value="Acetyltransf_1"/>
    <property type="match status" value="1"/>
</dbReference>
<dbReference type="NCBIfam" id="NF002959">
    <property type="entry name" value="PRK03624.1"/>
    <property type="match status" value="1"/>
</dbReference>
<dbReference type="GO" id="GO:0016747">
    <property type="term" value="F:acyltransferase activity, transferring groups other than amino-acyl groups"/>
    <property type="evidence" value="ECO:0007669"/>
    <property type="project" value="InterPro"/>
</dbReference>
<dbReference type="OrthoDB" id="1821130at2"/>
<dbReference type="RefSeq" id="WP_141817762.1">
    <property type="nucleotide sequence ID" value="NZ_VFPU01000001.1"/>
</dbReference>
<dbReference type="InterPro" id="IPR000182">
    <property type="entry name" value="GNAT_dom"/>
</dbReference>
<keyword evidence="1 4" id="KW-0808">Transferase</keyword>
<evidence type="ECO:0000313" key="5">
    <source>
        <dbReference type="Proteomes" id="UP000315133"/>
    </source>
</evidence>
<evidence type="ECO:0000256" key="1">
    <source>
        <dbReference type="ARBA" id="ARBA00022679"/>
    </source>
</evidence>
<dbReference type="SUPFAM" id="SSF55729">
    <property type="entry name" value="Acyl-CoA N-acyltransferases (Nat)"/>
    <property type="match status" value="1"/>
</dbReference>
<name>A0A543KLZ9_9MICO</name>
<dbReference type="CDD" id="cd04301">
    <property type="entry name" value="NAT_SF"/>
    <property type="match status" value="1"/>
</dbReference>
<organism evidence="4 5">
    <name type="scientific">Ornithinimicrobium humiphilum</name>
    <dbReference type="NCBI Taxonomy" id="125288"/>
    <lineage>
        <taxon>Bacteria</taxon>
        <taxon>Bacillati</taxon>
        <taxon>Actinomycetota</taxon>
        <taxon>Actinomycetes</taxon>
        <taxon>Micrococcales</taxon>
        <taxon>Ornithinimicrobiaceae</taxon>
        <taxon>Ornithinimicrobium</taxon>
    </lineage>
</organism>
<proteinExistence type="predicted"/>